<evidence type="ECO:0000313" key="2">
    <source>
        <dbReference type="EMBL" id="MCY1011868.1"/>
    </source>
</evidence>
<feature type="compositionally biased region" description="Low complexity" evidence="1">
    <location>
        <begin position="54"/>
        <end position="63"/>
    </location>
</feature>
<evidence type="ECO:0000313" key="3">
    <source>
        <dbReference type="Proteomes" id="UP001150924"/>
    </source>
</evidence>
<dbReference type="Proteomes" id="UP001150924">
    <property type="component" value="Unassembled WGS sequence"/>
</dbReference>
<accession>A0A9X3F5A9</accession>
<protein>
    <submittedName>
        <fullName evidence="2">Uncharacterized protein</fullName>
    </submittedName>
</protein>
<dbReference type="AlphaFoldDB" id="A0A9X3F5A9"/>
<feature type="compositionally biased region" description="Polar residues" evidence="1">
    <location>
        <begin position="64"/>
        <end position="99"/>
    </location>
</feature>
<evidence type="ECO:0000256" key="1">
    <source>
        <dbReference type="SAM" id="MobiDB-lite"/>
    </source>
</evidence>
<name>A0A9X3F5A9_9BACT</name>
<proteinExistence type="predicted"/>
<dbReference type="EMBL" id="JAPNKE010000002">
    <property type="protein sequence ID" value="MCY1011868.1"/>
    <property type="molecule type" value="Genomic_DNA"/>
</dbReference>
<comment type="caution">
    <text evidence="2">The sequence shown here is derived from an EMBL/GenBank/DDBJ whole genome shotgun (WGS) entry which is preliminary data.</text>
</comment>
<keyword evidence="3" id="KW-1185">Reference proteome</keyword>
<gene>
    <name evidence="2" type="ORF">OV079_41195</name>
</gene>
<feature type="region of interest" description="Disordered" evidence="1">
    <location>
        <begin position="1"/>
        <end position="120"/>
    </location>
</feature>
<organism evidence="2 3">
    <name type="scientific">Nannocystis pusilla</name>
    <dbReference type="NCBI Taxonomy" id="889268"/>
    <lineage>
        <taxon>Bacteria</taxon>
        <taxon>Pseudomonadati</taxon>
        <taxon>Myxococcota</taxon>
        <taxon>Polyangia</taxon>
        <taxon>Nannocystales</taxon>
        <taxon>Nannocystaceae</taxon>
        <taxon>Nannocystis</taxon>
    </lineage>
</organism>
<reference evidence="2" key="1">
    <citation type="submission" date="2022-11" db="EMBL/GenBank/DDBJ databases">
        <title>Minimal conservation of predation-associated metabolite biosynthetic gene clusters underscores biosynthetic potential of Myxococcota including descriptions for ten novel species: Archangium lansinium sp. nov., Myxococcus landrumus sp. nov., Nannocystis bai.</title>
        <authorList>
            <person name="Ahearne A."/>
            <person name="Stevens C."/>
            <person name="Phillips K."/>
        </authorList>
    </citation>
    <scope>NUCLEOTIDE SEQUENCE</scope>
    <source>
        <strain evidence="2">Na p29</strain>
    </source>
</reference>
<sequence length="173" mass="17960">MSNASDSRSREQVRTSPAPLTSSSSRQVSWKPPTRNELDSTAHPATAPPIVMPSSSGTTAGTSPRGNVASTRSAKVSPGSATQRRASRSMCSTLRSGDTSIAGLRKRRSPGSGTTWWTPPLSMWTRSPRAARSRTSAAMVWTRASCSAAIMSASVLGPARPGKPGGECGCGTL</sequence>
<feature type="compositionally biased region" description="Polar residues" evidence="1">
    <location>
        <begin position="14"/>
        <end position="28"/>
    </location>
</feature>